<name>A0A5K1K3P1_9APHY</name>
<accession>A0A5K1K3P1</accession>
<sequence>MFKSILPSRRIPSSDFQMLTSPIDPPESDANGKENYFAIPYDSTTTNNAKPKTEKRKKMKGKALSEQETPEDFDRLLVSLTFALDLARAP</sequence>
<gene>
    <name evidence="2" type="primary">I1R983</name>
</gene>
<organism evidence="2">
    <name type="scientific">Ganoderma boninense</name>
    <dbReference type="NCBI Taxonomy" id="34458"/>
    <lineage>
        <taxon>Eukaryota</taxon>
        <taxon>Fungi</taxon>
        <taxon>Dikarya</taxon>
        <taxon>Basidiomycota</taxon>
        <taxon>Agaricomycotina</taxon>
        <taxon>Agaricomycetes</taxon>
        <taxon>Polyporales</taxon>
        <taxon>Polyporaceae</taxon>
        <taxon>Ganoderma</taxon>
    </lineage>
</organism>
<feature type="region of interest" description="Disordered" evidence="1">
    <location>
        <begin position="13"/>
        <end position="69"/>
    </location>
</feature>
<dbReference type="EMBL" id="LR728216">
    <property type="protein sequence ID" value="VWP00159.1"/>
    <property type="molecule type" value="Genomic_DNA"/>
</dbReference>
<evidence type="ECO:0000313" key="2">
    <source>
        <dbReference type="EMBL" id="VWP00159.1"/>
    </source>
</evidence>
<reference evidence="2" key="1">
    <citation type="submission" date="2019-10" db="EMBL/GenBank/DDBJ databases">
        <authorList>
            <person name="Nor Muhammad N."/>
        </authorList>
    </citation>
    <scope>NUCLEOTIDE SEQUENCE</scope>
</reference>
<proteinExistence type="predicted"/>
<protein>
    <submittedName>
        <fullName evidence="2">Zn(2)-C6 fungal-type domain-containing protein</fullName>
    </submittedName>
</protein>
<evidence type="ECO:0000256" key="1">
    <source>
        <dbReference type="SAM" id="MobiDB-lite"/>
    </source>
</evidence>
<dbReference type="AlphaFoldDB" id="A0A5K1K3P1"/>